<dbReference type="InterPro" id="IPR011063">
    <property type="entry name" value="TilS/TtcA_N"/>
</dbReference>
<accession>A0A6S6SH06</accession>
<name>A0A6S6SH06_9BACT</name>
<dbReference type="Gene3D" id="3.40.50.620">
    <property type="entry name" value="HUPs"/>
    <property type="match status" value="1"/>
</dbReference>
<dbReference type="InterPro" id="IPR012795">
    <property type="entry name" value="tRNA_Ile_lys_synt_N"/>
</dbReference>
<dbReference type="GO" id="GO:0005524">
    <property type="term" value="F:ATP binding"/>
    <property type="evidence" value="ECO:0007669"/>
    <property type="project" value="UniProtKB-KW"/>
</dbReference>
<dbReference type="InterPro" id="IPR014729">
    <property type="entry name" value="Rossmann-like_a/b/a_fold"/>
</dbReference>
<dbReference type="SUPFAM" id="SSF52402">
    <property type="entry name" value="Adenine nucleotide alpha hydrolases-like"/>
    <property type="match status" value="1"/>
</dbReference>
<organism evidence="8">
    <name type="scientific">uncultured Sulfurovum sp</name>
    <dbReference type="NCBI Taxonomy" id="269237"/>
    <lineage>
        <taxon>Bacteria</taxon>
        <taxon>Pseudomonadati</taxon>
        <taxon>Campylobacterota</taxon>
        <taxon>Epsilonproteobacteria</taxon>
        <taxon>Campylobacterales</taxon>
        <taxon>Sulfurovaceae</taxon>
        <taxon>Sulfurovum</taxon>
        <taxon>environmental samples</taxon>
    </lineage>
</organism>
<comment type="function">
    <text evidence="6">Ligates lysine onto the cytidine present at position 34 of the AUA codon-specific tRNA(Ile) that contains the anticodon CAU, in an ATP-dependent manner. Cytidine is converted to lysidine, thus changing the amino acid specificity of the tRNA from methionine to isoleucine.</text>
</comment>
<keyword evidence="1 6" id="KW-0436">Ligase</keyword>
<dbReference type="AlphaFoldDB" id="A0A6S6SH06"/>
<dbReference type="HAMAP" id="MF_01161">
    <property type="entry name" value="tRNA_Ile_lys_synt"/>
    <property type="match status" value="1"/>
</dbReference>
<protein>
    <recommendedName>
        <fullName evidence="6">tRNA(Ile)-lysidine synthase</fullName>
        <ecNumber evidence="6">6.3.4.19</ecNumber>
    </recommendedName>
    <alternativeName>
        <fullName evidence="6">tRNA(Ile)-2-lysyl-cytidine synthase</fullName>
    </alternativeName>
    <alternativeName>
        <fullName evidence="6">tRNA(Ile)-lysidine synthetase</fullName>
    </alternativeName>
</protein>
<evidence type="ECO:0000259" key="7">
    <source>
        <dbReference type="Pfam" id="PF01171"/>
    </source>
</evidence>
<comment type="catalytic activity">
    <reaction evidence="5 6">
        <text>cytidine(34) in tRNA(Ile2) + L-lysine + ATP = lysidine(34) in tRNA(Ile2) + AMP + diphosphate + H(+)</text>
        <dbReference type="Rhea" id="RHEA:43744"/>
        <dbReference type="Rhea" id="RHEA-COMP:10625"/>
        <dbReference type="Rhea" id="RHEA-COMP:10670"/>
        <dbReference type="ChEBI" id="CHEBI:15378"/>
        <dbReference type="ChEBI" id="CHEBI:30616"/>
        <dbReference type="ChEBI" id="CHEBI:32551"/>
        <dbReference type="ChEBI" id="CHEBI:33019"/>
        <dbReference type="ChEBI" id="CHEBI:82748"/>
        <dbReference type="ChEBI" id="CHEBI:83665"/>
        <dbReference type="ChEBI" id="CHEBI:456215"/>
        <dbReference type="EC" id="6.3.4.19"/>
    </reaction>
</comment>
<evidence type="ECO:0000256" key="3">
    <source>
        <dbReference type="ARBA" id="ARBA00022741"/>
    </source>
</evidence>
<dbReference type="Pfam" id="PF01171">
    <property type="entry name" value="ATP_bind_3"/>
    <property type="match status" value="1"/>
</dbReference>
<dbReference type="PANTHER" id="PTHR43033:SF1">
    <property type="entry name" value="TRNA(ILE)-LYSIDINE SYNTHASE-RELATED"/>
    <property type="match status" value="1"/>
</dbReference>
<proteinExistence type="inferred from homology"/>
<dbReference type="GO" id="GO:0005737">
    <property type="term" value="C:cytoplasm"/>
    <property type="evidence" value="ECO:0007669"/>
    <property type="project" value="UniProtKB-SubCell"/>
</dbReference>
<evidence type="ECO:0000256" key="4">
    <source>
        <dbReference type="ARBA" id="ARBA00022840"/>
    </source>
</evidence>
<dbReference type="GO" id="GO:0006400">
    <property type="term" value="P:tRNA modification"/>
    <property type="evidence" value="ECO:0007669"/>
    <property type="project" value="UniProtKB-UniRule"/>
</dbReference>
<keyword evidence="3" id="KW-0547">Nucleotide-binding</keyword>
<dbReference type="EMBL" id="CACVAR010000125">
    <property type="protein sequence ID" value="CAA6804638.1"/>
    <property type="molecule type" value="Genomic_DNA"/>
</dbReference>
<dbReference type="NCBIfam" id="TIGR02432">
    <property type="entry name" value="lysidine_TilS_N"/>
    <property type="match status" value="1"/>
</dbReference>
<evidence type="ECO:0000256" key="2">
    <source>
        <dbReference type="ARBA" id="ARBA00022694"/>
    </source>
</evidence>
<dbReference type="GO" id="GO:0032267">
    <property type="term" value="F:tRNA(Ile)-lysidine synthase activity"/>
    <property type="evidence" value="ECO:0007669"/>
    <property type="project" value="UniProtKB-EC"/>
</dbReference>
<comment type="caution">
    <text evidence="6">Lacks conserved residue(s) required for the propagation of feature annotation.</text>
</comment>
<gene>
    <name evidence="6" type="primary">tilS</name>
    <name evidence="8" type="ORF">HELGO_WM13697</name>
</gene>
<comment type="similarity">
    <text evidence="6">Belongs to the tRNA(Ile)-lysidine synthase family.</text>
</comment>
<keyword evidence="6" id="KW-0963">Cytoplasm</keyword>
<evidence type="ECO:0000313" key="8">
    <source>
        <dbReference type="EMBL" id="CAA6804638.1"/>
    </source>
</evidence>
<evidence type="ECO:0000256" key="5">
    <source>
        <dbReference type="ARBA" id="ARBA00048539"/>
    </source>
</evidence>
<comment type="subcellular location">
    <subcellularLocation>
        <location evidence="6">Cytoplasm</location>
    </subcellularLocation>
</comment>
<evidence type="ECO:0000256" key="1">
    <source>
        <dbReference type="ARBA" id="ARBA00022598"/>
    </source>
</evidence>
<feature type="domain" description="tRNA(Ile)-lysidine/2-thiocytidine synthase N-terminal" evidence="7">
    <location>
        <begin position="15"/>
        <end position="187"/>
    </location>
</feature>
<keyword evidence="2 6" id="KW-0819">tRNA processing</keyword>
<evidence type="ECO:0000256" key="6">
    <source>
        <dbReference type="HAMAP-Rule" id="MF_01161"/>
    </source>
</evidence>
<reference evidence="8" key="1">
    <citation type="submission" date="2020-01" db="EMBL/GenBank/DDBJ databases">
        <authorList>
            <person name="Meier V. D."/>
            <person name="Meier V D."/>
        </authorList>
    </citation>
    <scope>NUCLEOTIDE SEQUENCE</scope>
    <source>
        <strain evidence="8">HLG_WM_MAG_03</strain>
    </source>
</reference>
<keyword evidence="4" id="KW-0067">ATP-binding</keyword>
<sequence length="328" mass="38894">MLTKENISLLQSSKNLLAFSAGVDSSALFFLLLEHKIKFDITLVNYGLREQSDEEEAYALELAKEYGFKAYTIKAPSFENNFEKNARDFRYAFFDELMEKHEYHNLLTAHQLNDQLEWFLMRLTKGAGTVELLGLEHVSERKNYKLLRPLLKYSKDELLEYLEVHKHKYFVDESNHSQKYERNQFRAKFSNELIEHYAEGIKRSFDYLEEDKKVLSAGYEVLYHEKELYVLAYERRELIVRLVDKYLKKLGYLLSGKQREALKKENSVVFGNLWAVEVGDKHIYIAPYRTSAMPKKFKEACRQLKIPSKVRPYLNEEIMELTKFPKLF</sequence>
<dbReference type="EC" id="6.3.4.19" evidence="6"/>
<dbReference type="CDD" id="cd01992">
    <property type="entry name" value="TilS_N"/>
    <property type="match status" value="1"/>
</dbReference>
<dbReference type="PANTHER" id="PTHR43033">
    <property type="entry name" value="TRNA(ILE)-LYSIDINE SYNTHASE-RELATED"/>
    <property type="match status" value="1"/>
</dbReference>
<dbReference type="InterPro" id="IPR012094">
    <property type="entry name" value="tRNA_Ile_lys_synt"/>
</dbReference>